<dbReference type="Proteomes" id="UP000440578">
    <property type="component" value="Unassembled WGS sequence"/>
</dbReference>
<feature type="signal peptide" evidence="1">
    <location>
        <begin position="1"/>
        <end position="15"/>
    </location>
</feature>
<dbReference type="AlphaFoldDB" id="A0A6A4WGL2"/>
<dbReference type="EMBL" id="VIIS01000648">
    <property type="protein sequence ID" value="KAF0306617.1"/>
    <property type="molecule type" value="Genomic_DNA"/>
</dbReference>
<gene>
    <name evidence="2" type="ORF">FJT64_021906</name>
</gene>
<keyword evidence="3" id="KW-1185">Reference proteome</keyword>
<name>A0A6A4WGL2_AMPAM</name>
<keyword evidence="1" id="KW-0732">Signal</keyword>
<accession>A0A6A4WGL2</accession>
<evidence type="ECO:0000313" key="2">
    <source>
        <dbReference type="EMBL" id="KAF0306617.1"/>
    </source>
</evidence>
<evidence type="ECO:0000256" key="1">
    <source>
        <dbReference type="SAM" id="SignalP"/>
    </source>
</evidence>
<reference evidence="2 3" key="1">
    <citation type="submission" date="2019-07" db="EMBL/GenBank/DDBJ databases">
        <title>Draft genome assembly of a fouling barnacle, Amphibalanus amphitrite (Darwin, 1854): The first reference genome for Thecostraca.</title>
        <authorList>
            <person name="Kim W."/>
        </authorList>
    </citation>
    <scope>NUCLEOTIDE SEQUENCE [LARGE SCALE GENOMIC DNA]</scope>
    <source>
        <strain evidence="2">SNU_AA5</strain>
        <tissue evidence="2">Soma without cirri and trophi</tissue>
    </source>
</reference>
<organism evidence="2 3">
    <name type="scientific">Amphibalanus amphitrite</name>
    <name type="common">Striped barnacle</name>
    <name type="synonym">Balanus amphitrite</name>
    <dbReference type="NCBI Taxonomy" id="1232801"/>
    <lineage>
        <taxon>Eukaryota</taxon>
        <taxon>Metazoa</taxon>
        <taxon>Ecdysozoa</taxon>
        <taxon>Arthropoda</taxon>
        <taxon>Crustacea</taxon>
        <taxon>Multicrustacea</taxon>
        <taxon>Cirripedia</taxon>
        <taxon>Thoracica</taxon>
        <taxon>Thoracicalcarea</taxon>
        <taxon>Balanomorpha</taxon>
        <taxon>Balanoidea</taxon>
        <taxon>Balanidae</taxon>
        <taxon>Amphibalaninae</taxon>
        <taxon>Amphibalanus</taxon>
    </lineage>
</organism>
<dbReference type="OrthoDB" id="3438930at2759"/>
<evidence type="ECO:0000313" key="3">
    <source>
        <dbReference type="Proteomes" id="UP000440578"/>
    </source>
</evidence>
<protein>
    <submittedName>
        <fullName evidence="2">Uncharacterized protein</fullName>
    </submittedName>
</protein>
<comment type="caution">
    <text evidence="2">The sequence shown here is derived from an EMBL/GenBank/DDBJ whole genome shotgun (WGS) entry which is preliminary data.</text>
</comment>
<feature type="chain" id="PRO_5025407552" evidence="1">
    <location>
        <begin position="16"/>
        <end position="85"/>
    </location>
</feature>
<sequence length="85" mass="9371">MRQLLLASLVCAVSAEHHERISLVQVGPPNECVANTCGDRYTCEVRECRCEACIPKKLTCKDIKCEPNEKCVQTADGPECQPSYG</sequence>
<proteinExistence type="predicted"/>